<dbReference type="RefSeq" id="WP_186888847.1">
    <property type="nucleotide sequence ID" value="NZ_JACONZ010000005.1"/>
</dbReference>
<feature type="domain" description="ABC transporter" evidence="4">
    <location>
        <begin position="5"/>
        <end position="237"/>
    </location>
</feature>
<dbReference type="InterPro" id="IPR003439">
    <property type="entry name" value="ABC_transporter-like_ATP-bd"/>
</dbReference>
<dbReference type="Pfam" id="PF00005">
    <property type="entry name" value="ABC_tran"/>
    <property type="match status" value="1"/>
</dbReference>
<dbReference type="SUPFAM" id="SSF52540">
    <property type="entry name" value="P-loop containing nucleoside triphosphate hydrolases"/>
    <property type="match status" value="1"/>
</dbReference>
<dbReference type="GO" id="GO:0015192">
    <property type="term" value="F:L-phenylalanine transmembrane transporter activity"/>
    <property type="evidence" value="ECO:0007669"/>
    <property type="project" value="TreeGrafter"/>
</dbReference>
<evidence type="ECO:0000256" key="3">
    <source>
        <dbReference type="ARBA" id="ARBA00022840"/>
    </source>
</evidence>
<proteinExistence type="predicted"/>
<dbReference type="GO" id="GO:0016887">
    <property type="term" value="F:ATP hydrolysis activity"/>
    <property type="evidence" value="ECO:0007669"/>
    <property type="project" value="InterPro"/>
</dbReference>
<dbReference type="PANTHER" id="PTHR45772">
    <property type="entry name" value="CONSERVED COMPONENT OF ABC TRANSPORTER FOR NATURAL AMINO ACIDS-RELATED"/>
    <property type="match status" value="1"/>
</dbReference>
<dbReference type="FunFam" id="3.40.50.300:FF:000421">
    <property type="entry name" value="Branched-chain amino acid ABC transporter ATP-binding protein"/>
    <property type="match status" value="1"/>
</dbReference>
<evidence type="ECO:0000313" key="6">
    <source>
        <dbReference type="Proteomes" id="UP000659630"/>
    </source>
</evidence>
<evidence type="ECO:0000256" key="1">
    <source>
        <dbReference type="ARBA" id="ARBA00022448"/>
    </source>
</evidence>
<dbReference type="GO" id="GO:0005304">
    <property type="term" value="F:L-valine transmembrane transporter activity"/>
    <property type="evidence" value="ECO:0007669"/>
    <property type="project" value="TreeGrafter"/>
</dbReference>
<dbReference type="Pfam" id="PF12399">
    <property type="entry name" value="BCA_ABC_TP_C"/>
    <property type="match status" value="1"/>
</dbReference>
<evidence type="ECO:0000256" key="2">
    <source>
        <dbReference type="ARBA" id="ARBA00022741"/>
    </source>
</evidence>
<sequence length="242" mass="26417">MNDILQVEHLSKQFGGLKAVNDFSMTVQEGEIHALIGPNGAGKTTLFNLISGFIPPSAGKVIFAGQDVTNAKPYRLCSKGLVRTYQIVQPFRGMSTLDNVMVGGFTHTDKTSVAREKARKALEITKLDRKADVQARSLNLCEQKRLEVARALATEPKLIMLDEVMAGLNPTEVAEVMEIVMDIKRLGITIVIIEHIMQAVMSISDNITVLSFGEKIAEGKPDEIAADPNVISVYLGSDYAQE</sequence>
<protein>
    <submittedName>
        <fullName evidence="5">ABC transporter ATP-binding protein</fullName>
    </submittedName>
</protein>
<keyword evidence="2" id="KW-0547">Nucleotide-binding</keyword>
<comment type="caution">
    <text evidence="5">The sequence shown here is derived from an EMBL/GenBank/DDBJ whole genome shotgun (WGS) entry which is preliminary data.</text>
</comment>
<dbReference type="GO" id="GO:0015808">
    <property type="term" value="P:L-alanine transport"/>
    <property type="evidence" value="ECO:0007669"/>
    <property type="project" value="TreeGrafter"/>
</dbReference>
<dbReference type="InterPro" id="IPR027417">
    <property type="entry name" value="P-loop_NTPase"/>
</dbReference>
<organism evidence="5 6">
    <name type="scientific">Anaerofilum hominis</name>
    <dbReference type="NCBI Taxonomy" id="2763016"/>
    <lineage>
        <taxon>Bacteria</taxon>
        <taxon>Bacillati</taxon>
        <taxon>Bacillota</taxon>
        <taxon>Clostridia</taxon>
        <taxon>Eubacteriales</taxon>
        <taxon>Oscillospiraceae</taxon>
        <taxon>Anaerofilum</taxon>
    </lineage>
</organism>
<dbReference type="Gene3D" id="3.40.50.300">
    <property type="entry name" value="P-loop containing nucleotide triphosphate hydrolases"/>
    <property type="match status" value="1"/>
</dbReference>
<keyword evidence="1" id="KW-0813">Transport</keyword>
<keyword evidence="3 5" id="KW-0067">ATP-binding</keyword>
<dbReference type="CDD" id="cd03219">
    <property type="entry name" value="ABC_Mj1267_LivG_branched"/>
    <property type="match status" value="1"/>
</dbReference>
<dbReference type="GO" id="GO:0042941">
    <property type="term" value="P:D-alanine transmembrane transport"/>
    <property type="evidence" value="ECO:0007669"/>
    <property type="project" value="TreeGrafter"/>
</dbReference>
<evidence type="ECO:0000313" key="5">
    <source>
        <dbReference type="EMBL" id="MBC5582488.1"/>
    </source>
</evidence>
<dbReference type="PANTHER" id="PTHR45772:SF7">
    <property type="entry name" value="AMINO ACID ABC TRANSPORTER ATP-BINDING PROTEIN"/>
    <property type="match status" value="1"/>
</dbReference>
<reference evidence="5" key="1">
    <citation type="submission" date="2020-08" db="EMBL/GenBank/DDBJ databases">
        <title>Genome public.</title>
        <authorList>
            <person name="Liu C."/>
            <person name="Sun Q."/>
        </authorList>
    </citation>
    <scope>NUCLEOTIDE SEQUENCE</scope>
    <source>
        <strain evidence="5">BX8</strain>
    </source>
</reference>
<dbReference type="InterPro" id="IPR051120">
    <property type="entry name" value="ABC_AA/LPS_Transport"/>
</dbReference>
<dbReference type="GO" id="GO:0015188">
    <property type="term" value="F:L-isoleucine transmembrane transporter activity"/>
    <property type="evidence" value="ECO:0007669"/>
    <property type="project" value="TreeGrafter"/>
</dbReference>
<dbReference type="GO" id="GO:1903805">
    <property type="term" value="P:L-valine import across plasma membrane"/>
    <property type="evidence" value="ECO:0007669"/>
    <property type="project" value="TreeGrafter"/>
</dbReference>
<dbReference type="EMBL" id="JACONZ010000005">
    <property type="protein sequence ID" value="MBC5582488.1"/>
    <property type="molecule type" value="Genomic_DNA"/>
</dbReference>
<dbReference type="GO" id="GO:1903806">
    <property type="term" value="P:L-isoleucine import across plasma membrane"/>
    <property type="evidence" value="ECO:0007669"/>
    <property type="project" value="TreeGrafter"/>
</dbReference>
<dbReference type="Proteomes" id="UP000659630">
    <property type="component" value="Unassembled WGS sequence"/>
</dbReference>
<evidence type="ECO:0000259" key="4">
    <source>
        <dbReference type="PROSITE" id="PS50893"/>
    </source>
</evidence>
<accession>A0A923L267</accession>
<dbReference type="AlphaFoldDB" id="A0A923L267"/>
<dbReference type="GO" id="GO:0005524">
    <property type="term" value="F:ATP binding"/>
    <property type="evidence" value="ECO:0007669"/>
    <property type="project" value="UniProtKB-KW"/>
</dbReference>
<dbReference type="InterPro" id="IPR032823">
    <property type="entry name" value="BCA_ABC_TP_C"/>
</dbReference>
<name>A0A923L267_9FIRM</name>
<dbReference type="GO" id="GO:0005886">
    <property type="term" value="C:plasma membrane"/>
    <property type="evidence" value="ECO:0007669"/>
    <property type="project" value="TreeGrafter"/>
</dbReference>
<keyword evidence="6" id="KW-1185">Reference proteome</keyword>
<dbReference type="PROSITE" id="PS50893">
    <property type="entry name" value="ABC_TRANSPORTER_2"/>
    <property type="match status" value="1"/>
</dbReference>
<dbReference type="InterPro" id="IPR003593">
    <property type="entry name" value="AAA+_ATPase"/>
</dbReference>
<dbReference type="SMART" id="SM00382">
    <property type="entry name" value="AAA"/>
    <property type="match status" value="1"/>
</dbReference>
<gene>
    <name evidence="5" type="ORF">H8S23_13320</name>
</gene>